<reference evidence="5 6" key="1">
    <citation type="submission" date="2021-03" db="EMBL/GenBank/DDBJ databases">
        <title>Fibrella sp. HMF5036 genome sequencing and assembly.</title>
        <authorList>
            <person name="Kang H."/>
            <person name="Kim H."/>
            <person name="Bae S."/>
            <person name="Joh K."/>
        </authorList>
    </citation>
    <scope>NUCLEOTIDE SEQUENCE [LARGE SCALE GENOMIC DNA]</scope>
    <source>
        <strain evidence="5 6">HMF5036</strain>
    </source>
</reference>
<dbReference type="SUPFAM" id="SSF56935">
    <property type="entry name" value="Porins"/>
    <property type="match status" value="1"/>
</dbReference>
<feature type="signal peptide" evidence="3">
    <location>
        <begin position="1"/>
        <end position="21"/>
    </location>
</feature>
<gene>
    <name evidence="5" type="ORF">J2I48_12360</name>
</gene>
<dbReference type="PROSITE" id="PS52016">
    <property type="entry name" value="TONB_DEPENDENT_REC_3"/>
    <property type="match status" value="1"/>
</dbReference>
<dbReference type="Pfam" id="PF13715">
    <property type="entry name" value="CarbopepD_reg_2"/>
    <property type="match status" value="1"/>
</dbReference>
<dbReference type="PANTHER" id="PTHR30069">
    <property type="entry name" value="TONB-DEPENDENT OUTER MEMBRANE RECEPTOR"/>
    <property type="match status" value="1"/>
</dbReference>
<dbReference type="EMBL" id="JAFMYU010000008">
    <property type="protein sequence ID" value="MBO0931793.1"/>
    <property type="molecule type" value="Genomic_DNA"/>
</dbReference>
<dbReference type="InterPro" id="IPR008969">
    <property type="entry name" value="CarboxyPept-like_regulatory"/>
</dbReference>
<dbReference type="InterPro" id="IPR039426">
    <property type="entry name" value="TonB-dep_rcpt-like"/>
</dbReference>
<name>A0A939JZU7_9BACT</name>
<keyword evidence="6" id="KW-1185">Reference proteome</keyword>
<feature type="domain" description="TonB-dependent receptor plug" evidence="4">
    <location>
        <begin position="117"/>
        <end position="225"/>
    </location>
</feature>
<dbReference type="Pfam" id="PF07715">
    <property type="entry name" value="Plug"/>
    <property type="match status" value="1"/>
</dbReference>
<dbReference type="InterPro" id="IPR023996">
    <property type="entry name" value="TonB-dep_OMP_SusC/RagA"/>
</dbReference>
<feature type="chain" id="PRO_5037852136" evidence="3">
    <location>
        <begin position="22"/>
        <end position="1073"/>
    </location>
</feature>
<keyword evidence="2" id="KW-1134">Transmembrane beta strand</keyword>
<protein>
    <submittedName>
        <fullName evidence="5">SusC/RagA family TonB-linked outer membrane protein</fullName>
    </submittedName>
</protein>
<dbReference type="NCBIfam" id="TIGR04056">
    <property type="entry name" value="OMP_RagA_SusC"/>
    <property type="match status" value="1"/>
</dbReference>
<keyword evidence="2" id="KW-0813">Transport</keyword>
<keyword evidence="1 3" id="KW-0732">Signal</keyword>
<evidence type="ECO:0000313" key="5">
    <source>
        <dbReference type="EMBL" id="MBO0931793.1"/>
    </source>
</evidence>
<evidence type="ECO:0000313" key="6">
    <source>
        <dbReference type="Proteomes" id="UP000664795"/>
    </source>
</evidence>
<comment type="subcellular location">
    <subcellularLocation>
        <location evidence="2">Cell outer membrane</location>
        <topology evidence="2">Multi-pass membrane protein</topology>
    </subcellularLocation>
</comment>
<dbReference type="Gene3D" id="2.170.130.10">
    <property type="entry name" value="TonB-dependent receptor, plug domain"/>
    <property type="match status" value="1"/>
</dbReference>
<organism evidence="5 6">
    <name type="scientific">Fibrella aquatilis</name>
    <dbReference type="NCBI Taxonomy" id="2817059"/>
    <lineage>
        <taxon>Bacteria</taxon>
        <taxon>Pseudomonadati</taxon>
        <taxon>Bacteroidota</taxon>
        <taxon>Cytophagia</taxon>
        <taxon>Cytophagales</taxon>
        <taxon>Spirosomataceae</taxon>
        <taxon>Fibrella</taxon>
    </lineage>
</organism>
<dbReference type="InterPro" id="IPR037066">
    <property type="entry name" value="Plug_dom_sf"/>
</dbReference>
<dbReference type="Proteomes" id="UP000664795">
    <property type="component" value="Unassembled WGS sequence"/>
</dbReference>
<evidence type="ECO:0000256" key="2">
    <source>
        <dbReference type="PROSITE-ProRule" id="PRU01360"/>
    </source>
</evidence>
<keyword evidence="2" id="KW-0812">Transmembrane</keyword>
<dbReference type="GO" id="GO:0015344">
    <property type="term" value="F:siderophore uptake transmembrane transporter activity"/>
    <property type="evidence" value="ECO:0007669"/>
    <property type="project" value="TreeGrafter"/>
</dbReference>
<dbReference type="PROSITE" id="PS51257">
    <property type="entry name" value="PROKAR_LIPOPROTEIN"/>
    <property type="match status" value="1"/>
</dbReference>
<sequence length="1073" mass="117170">MRKSLWVGLLLAGLSCTTAFAQDRTITGRVTLSDDGSIMPGVSVALKGSTRGTNTDGNGNYSISIPSNGSKLVFSFVGIATQEITIGNQSVVDVQLKSDSRQLSEVVVTGTGVATDKKKLGISVESITAARLPAISNATIDQALVGKIAGAQISSSSGAPGAPVSIQLRGINTLGGGTQPLILIDGVEVTSTALNALDLSNVERVEVVQGAASATIYGAQGANGVIQIFTKRGKQGATRIDFSSRVSQDSYINVADVHKPFNHSFATDAQGNILDNTGKLLTKNDLGLWGQVTWEREANSQNNKPYNDKTPYYDHFAQMFRSASTLNNSLNISGATGKTDYSFTMTNINQQSVINSDGNLNRSNFSANIGIELFKNFTLRSTTQFAYTNSTSFGADAGGFLSSALYTWPFADLNNKDKDGNPTYKYGGAGTNSSNPFYQTYYQNYSTKVLDVIPSLNLNYKVSKFLELDYKYGVNHSRIDFERFSQNQESNPSSVAKNWYVGEGLTGGIAQRNTNRTNQNSLVSAFIRTDFQKDFGLNIPITTSTQLAFDWRRYDFNRDFINYTGLPRYQPVNGAQAQSNNISTWRDQFLTYGYLVNQRIEYSEILGVTGGFRADYSSVFNEGRKANVFPRGDGYIRLSKLGFWNGALADVLPEFKLRAAYGEAGIQPVTYFGGIGGFYGSFPNHYIRTTTLGTGNYDNGAYLSLNAVASNPALKVEVSKELEFGFDLGIQPNKGGTILPYINANVTVWNRKGQDIIWPSAQAPTTGIQSKYDNYIVGLSSSGVQATVDAQVYHGTALTWDLVTTFGTQKSYLDQTADGKAIPLTWGSAATYTLRPGEQIGTIYGYKAITSVDQTDPSGNRYIPASDAAKYELVDGRIVNTASKQVQFTSDKYSLGVTAPKFNMSFTNRFNFKRWLDVSFQIDWTAGQSTYNQTKEWMYSEGLHNDFDKPVTIGGQSGNWVAYYRSFYDASESNGTKDYFLENSSFLRLRNASVAVDFAQLFDIKFLRRLQLSYTGRNLLTLTKYTGLDPEANQNVSGGGTGSAAGQVAAQRGLDFWSFPNVKTHQIGISFGF</sequence>
<dbReference type="RefSeq" id="WP_207335755.1">
    <property type="nucleotide sequence ID" value="NZ_JAFMYU010000008.1"/>
</dbReference>
<dbReference type="InterPro" id="IPR012910">
    <property type="entry name" value="Plug_dom"/>
</dbReference>
<keyword evidence="2" id="KW-0472">Membrane</keyword>
<accession>A0A939JZU7</accession>
<dbReference type="AlphaFoldDB" id="A0A939JZU7"/>
<dbReference type="Gene3D" id="2.60.40.1120">
    <property type="entry name" value="Carboxypeptidase-like, regulatory domain"/>
    <property type="match status" value="1"/>
</dbReference>
<dbReference type="GO" id="GO:0009279">
    <property type="term" value="C:cell outer membrane"/>
    <property type="evidence" value="ECO:0007669"/>
    <property type="project" value="UniProtKB-SubCell"/>
</dbReference>
<evidence type="ECO:0000256" key="1">
    <source>
        <dbReference type="ARBA" id="ARBA00022729"/>
    </source>
</evidence>
<evidence type="ECO:0000259" key="4">
    <source>
        <dbReference type="Pfam" id="PF07715"/>
    </source>
</evidence>
<evidence type="ECO:0000256" key="3">
    <source>
        <dbReference type="SAM" id="SignalP"/>
    </source>
</evidence>
<comment type="caution">
    <text evidence="5">The sequence shown here is derived from an EMBL/GenBank/DDBJ whole genome shotgun (WGS) entry which is preliminary data.</text>
</comment>
<dbReference type="GO" id="GO:0044718">
    <property type="term" value="P:siderophore transmembrane transport"/>
    <property type="evidence" value="ECO:0007669"/>
    <property type="project" value="TreeGrafter"/>
</dbReference>
<keyword evidence="2" id="KW-0998">Cell outer membrane</keyword>
<comment type="similarity">
    <text evidence="2">Belongs to the TonB-dependent receptor family.</text>
</comment>
<proteinExistence type="inferred from homology"/>
<dbReference type="SUPFAM" id="SSF49464">
    <property type="entry name" value="Carboxypeptidase regulatory domain-like"/>
    <property type="match status" value="1"/>
</dbReference>
<dbReference type="PANTHER" id="PTHR30069:SF29">
    <property type="entry name" value="HEMOGLOBIN AND HEMOGLOBIN-HAPTOGLOBIN-BINDING PROTEIN 1-RELATED"/>
    <property type="match status" value="1"/>
</dbReference>